<keyword evidence="5" id="KW-1185">Reference proteome</keyword>
<evidence type="ECO:0000313" key="5">
    <source>
        <dbReference type="Proteomes" id="UP001158576"/>
    </source>
</evidence>
<feature type="coiled-coil region" evidence="1">
    <location>
        <begin position="504"/>
        <end position="531"/>
    </location>
</feature>
<organism evidence="4 5">
    <name type="scientific">Oikopleura dioica</name>
    <name type="common">Tunicate</name>
    <dbReference type="NCBI Taxonomy" id="34765"/>
    <lineage>
        <taxon>Eukaryota</taxon>
        <taxon>Metazoa</taxon>
        <taxon>Chordata</taxon>
        <taxon>Tunicata</taxon>
        <taxon>Appendicularia</taxon>
        <taxon>Copelata</taxon>
        <taxon>Oikopleuridae</taxon>
        <taxon>Oikopleura</taxon>
    </lineage>
</organism>
<protein>
    <submittedName>
        <fullName evidence="4">Oidioi.mRNA.OKI2018_I69.PAR.g9931.t1.cds</fullName>
    </submittedName>
</protein>
<feature type="transmembrane region" description="Helical" evidence="3">
    <location>
        <begin position="174"/>
        <end position="196"/>
    </location>
</feature>
<feature type="compositionally biased region" description="Polar residues" evidence="2">
    <location>
        <begin position="121"/>
        <end position="131"/>
    </location>
</feature>
<feature type="compositionally biased region" description="Basic and acidic residues" evidence="2">
    <location>
        <begin position="294"/>
        <end position="304"/>
    </location>
</feature>
<name>A0ABN7RRK2_OIKDI</name>
<keyword evidence="3" id="KW-1133">Transmembrane helix</keyword>
<evidence type="ECO:0000256" key="2">
    <source>
        <dbReference type="SAM" id="MobiDB-lite"/>
    </source>
</evidence>
<feature type="region of interest" description="Disordered" evidence="2">
    <location>
        <begin position="259"/>
        <end position="332"/>
    </location>
</feature>
<sequence>MKLLYGLSVIRTLRANGEVELPSDCRDDLPREACLDKVYVDTCSTSDCHDVIGEEQCFELIKRHAISPCKKLNFHSRFQCRETCSICSPSGPVISLKSARDPEEFLNPELGENLFKPFNPNATPSNKNTLPETIFDLPKKKSKKEEEEKISPKETTEEEMNEILNMKSEVKIPFWMIVAVGSSWLVLLWLAAWVGWKCRQCVQKKSDFEKEEMISAAKSYARRNTSDPLPIPETLLKLYRDQSSSDVSKSYLIKNFQSSDSTSNSEKFHHEVEREKEPNREASRDQREAKKRNGKEGKSRDNRKSQKTAGRRGGYGVETSAESGIEVSDSDRQRLTTLQDYHNSVNRQSSTSSAIPVNMLLAKDQKALPSTDRPVIPRRLTPEEIRQKELLQMVSQANNQILIRKNSTTENSTNDGIDDVNVVPLGSKKVSLGDIEENKIEKQENQKCSRKPRSTPLSKWADSMKELPVENSGVCLAREIHENAKALPELPEEEKIQRKERRRNRGHTRNIEKIKKRINKLDRECALTNSEIDLSELSDDGVMESVRY</sequence>
<dbReference type="Proteomes" id="UP001158576">
    <property type="component" value="Chromosome PAR"/>
</dbReference>
<evidence type="ECO:0000256" key="3">
    <source>
        <dbReference type="SAM" id="Phobius"/>
    </source>
</evidence>
<keyword evidence="1" id="KW-0175">Coiled coil</keyword>
<dbReference type="EMBL" id="OU015568">
    <property type="protein sequence ID" value="CAG5081652.1"/>
    <property type="molecule type" value="Genomic_DNA"/>
</dbReference>
<reference evidence="4 5" key="1">
    <citation type="submission" date="2021-04" db="EMBL/GenBank/DDBJ databases">
        <authorList>
            <person name="Bliznina A."/>
        </authorList>
    </citation>
    <scope>NUCLEOTIDE SEQUENCE [LARGE SCALE GENOMIC DNA]</scope>
</reference>
<feature type="region of interest" description="Disordered" evidence="2">
    <location>
        <begin position="121"/>
        <end position="157"/>
    </location>
</feature>
<feature type="compositionally biased region" description="Basic and acidic residues" evidence="2">
    <location>
        <begin position="137"/>
        <end position="155"/>
    </location>
</feature>
<proteinExistence type="predicted"/>
<feature type="compositionally biased region" description="Basic and acidic residues" evidence="2">
    <location>
        <begin position="266"/>
        <end position="288"/>
    </location>
</feature>
<accession>A0ABN7RRK2</accession>
<gene>
    <name evidence="4" type="ORF">OKIOD_LOCUS1489</name>
</gene>
<evidence type="ECO:0000256" key="1">
    <source>
        <dbReference type="SAM" id="Coils"/>
    </source>
</evidence>
<keyword evidence="3" id="KW-0472">Membrane</keyword>
<evidence type="ECO:0000313" key="4">
    <source>
        <dbReference type="EMBL" id="CAG5081652.1"/>
    </source>
</evidence>
<keyword evidence="3" id="KW-0812">Transmembrane</keyword>